<dbReference type="EMBL" id="KR011063">
    <property type="protein sequence ID" value="AKJ71808.1"/>
    <property type="molecule type" value="Genomic_DNA"/>
</dbReference>
<dbReference type="GeneID" id="26641098"/>
<keyword evidence="2" id="KW-1185">Reference proteome</keyword>
<protein>
    <recommendedName>
        <fullName evidence="3">Head-to-tail adaptor</fullName>
    </recommendedName>
</protein>
<accession>A0A0K0N5N4</accession>
<evidence type="ECO:0000313" key="2">
    <source>
        <dbReference type="Proteomes" id="UP000203663"/>
    </source>
</evidence>
<evidence type="ECO:0000313" key="1">
    <source>
        <dbReference type="EMBL" id="AKJ71808.1"/>
    </source>
</evidence>
<reference evidence="1 2" key="1">
    <citation type="journal article" date="2015" name="Appl. Environ. Microbiol.">
        <title>Three of a Kind: Genetically Similar Tsukamurella Phages TIN2, TIN3, and TIN4.</title>
        <authorList>
            <person name="Dyson Z.A."/>
            <person name="Tucci J."/>
            <person name="Seviour R.J."/>
            <person name="Petrovski S."/>
        </authorList>
    </citation>
    <scope>NUCLEOTIDE SEQUENCE [LARGE SCALE GENOMIC DNA]</scope>
</reference>
<proteinExistence type="predicted"/>
<dbReference type="KEGG" id="vg:26641098"/>
<gene>
    <name evidence="1" type="ORF">TIN3_11</name>
</gene>
<name>A0A0K0N5N4_9CAUD</name>
<organism evidence="1 2">
    <name type="scientific">Tsukamurella phage TIN3</name>
    <dbReference type="NCBI Taxonomy" id="1636546"/>
    <lineage>
        <taxon>Viruses</taxon>
        <taxon>Duplodnaviria</taxon>
        <taxon>Heunggongvirae</taxon>
        <taxon>Uroviricota</taxon>
        <taxon>Caudoviricetes</taxon>
        <taxon>Tinduovirus</taxon>
        <taxon>Tinduovirus TIN3</taxon>
    </lineage>
</organism>
<dbReference type="OrthoDB" id="14204at10239"/>
<evidence type="ECO:0008006" key="3">
    <source>
        <dbReference type="Google" id="ProtNLM"/>
    </source>
</evidence>
<sequence length="170" mass="18323">MPANRPVYCTPAAIQVHLQNIKLPANVTWDSLAETASNEVDSNIGVRYQTPIQVSAVDPETRAAAYWLQNVSAMVAAARLMLSVAAPGSQDSANGYGRYLLSSAQKLMNDVISGKVDLNGAVELTPLGEVQAPTIINGDAYSQVDLYYENMMPEGIMPGFDRPKGKPWPI</sequence>
<dbReference type="Proteomes" id="UP000203663">
    <property type="component" value="Segment"/>
</dbReference>
<dbReference type="RefSeq" id="YP_009214777.1">
    <property type="nucleotide sequence ID" value="NC_028966.1"/>
</dbReference>